<sequence length="185" mass="21307">MALTLGNHEFWGSTFEETLEKLKAQTETNRNLYFLDLIGGVEMSGANFVGGTLFFDGSMRYRDDQKITPWEGWNDGYITDIETRYQEFNRYYIDMITAKVKPGISTVLCTHHLPHESLNGHAPSRYNFYSGMKDLVHDLPFDMRFKNYLVCGHTHRRVIGEVVPGFMGVNVGSDYGRLQHYTVEC</sequence>
<name>A0A645B753_9ZZZZ</name>
<reference evidence="2" key="1">
    <citation type="submission" date="2019-08" db="EMBL/GenBank/DDBJ databases">
        <authorList>
            <person name="Kucharzyk K."/>
            <person name="Murdoch R.W."/>
            <person name="Higgins S."/>
            <person name="Loffler F."/>
        </authorList>
    </citation>
    <scope>NUCLEOTIDE SEQUENCE</scope>
</reference>
<evidence type="ECO:0000259" key="1">
    <source>
        <dbReference type="Pfam" id="PF00149"/>
    </source>
</evidence>
<protein>
    <recommendedName>
        <fullName evidence="1">Calcineurin-like phosphoesterase domain-containing protein</fullName>
    </recommendedName>
</protein>
<gene>
    <name evidence="2" type="ORF">SDC9_107292</name>
</gene>
<dbReference type="Pfam" id="PF00149">
    <property type="entry name" value="Metallophos"/>
    <property type="match status" value="1"/>
</dbReference>
<dbReference type="InterPro" id="IPR004843">
    <property type="entry name" value="Calcineurin-like_PHP"/>
</dbReference>
<evidence type="ECO:0000313" key="2">
    <source>
        <dbReference type="EMBL" id="MPM60441.1"/>
    </source>
</evidence>
<dbReference type="AlphaFoldDB" id="A0A645B753"/>
<feature type="domain" description="Calcineurin-like phosphoesterase" evidence="1">
    <location>
        <begin position="2"/>
        <end position="156"/>
    </location>
</feature>
<dbReference type="EMBL" id="VSSQ01017805">
    <property type="protein sequence ID" value="MPM60441.1"/>
    <property type="molecule type" value="Genomic_DNA"/>
</dbReference>
<dbReference type="GO" id="GO:0016787">
    <property type="term" value="F:hydrolase activity"/>
    <property type="evidence" value="ECO:0007669"/>
    <property type="project" value="InterPro"/>
</dbReference>
<accession>A0A645B753</accession>
<proteinExistence type="predicted"/>
<dbReference type="SUPFAM" id="SSF56300">
    <property type="entry name" value="Metallo-dependent phosphatases"/>
    <property type="match status" value="1"/>
</dbReference>
<dbReference type="Gene3D" id="3.60.21.10">
    <property type="match status" value="1"/>
</dbReference>
<organism evidence="2">
    <name type="scientific">bioreactor metagenome</name>
    <dbReference type="NCBI Taxonomy" id="1076179"/>
    <lineage>
        <taxon>unclassified sequences</taxon>
        <taxon>metagenomes</taxon>
        <taxon>ecological metagenomes</taxon>
    </lineage>
</organism>
<comment type="caution">
    <text evidence="2">The sequence shown here is derived from an EMBL/GenBank/DDBJ whole genome shotgun (WGS) entry which is preliminary data.</text>
</comment>
<dbReference type="InterPro" id="IPR029052">
    <property type="entry name" value="Metallo-depent_PP-like"/>
</dbReference>